<dbReference type="InterPro" id="IPR000719">
    <property type="entry name" value="Prot_kinase_dom"/>
</dbReference>
<dbReference type="GO" id="GO:0050684">
    <property type="term" value="P:regulation of mRNA processing"/>
    <property type="evidence" value="ECO:0007669"/>
    <property type="project" value="TreeGrafter"/>
</dbReference>
<proteinExistence type="predicted"/>
<comment type="caution">
    <text evidence="17">The sequence shown here is derived from an EMBL/GenBank/DDBJ whole genome shotgun (WGS) entry which is preliminary data.</text>
</comment>
<dbReference type="Gene3D" id="3.30.200.20">
    <property type="entry name" value="Phosphorylase Kinase, domain 1"/>
    <property type="match status" value="1"/>
</dbReference>
<dbReference type="Proteomes" id="UP000605986">
    <property type="component" value="Unassembled WGS sequence"/>
</dbReference>
<organism evidence="17 18">
    <name type="scientific">Fusarium austroafricanum</name>
    <dbReference type="NCBI Taxonomy" id="2364996"/>
    <lineage>
        <taxon>Eukaryota</taxon>
        <taxon>Fungi</taxon>
        <taxon>Dikarya</taxon>
        <taxon>Ascomycota</taxon>
        <taxon>Pezizomycotina</taxon>
        <taxon>Sordariomycetes</taxon>
        <taxon>Hypocreomycetidae</taxon>
        <taxon>Hypocreales</taxon>
        <taxon>Nectriaceae</taxon>
        <taxon>Fusarium</taxon>
        <taxon>Fusarium concolor species complex</taxon>
    </lineage>
</organism>
<keyword evidence="6" id="KW-0723">Serine/threonine-protein kinase</keyword>
<dbReference type="GO" id="GO:0005524">
    <property type="term" value="F:ATP binding"/>
    <property type="evidence" value="ECO:0007669"/>
    <property type="project" value="UniProtKB-UniRule"/>
</dbReference>
<dbReference type="PROSITE" id="PS00109">
    <property type="entry name" value="PROTEIN_KINASE_TYR"/>
    <property type="match status" value="1"/>
</dbReference>
<comment type="function">
    <text evidence="1">Component of the EKC/KEOPS complex that is required for the formation of a threonylcarbamoyl group on adenosine at position 37 (t(6)A37) in tRNAs that read codons beginning with adenine. The complex is probably involved in the transfer of the threonylcarbamoyl moiety of threonylcarbamoyl-AMP (TC-AMP) to the N6 group of A37. BUD32 has ATPase activity in the context of the EKC/KEOPS complex and likely plays a supporting role to the catalytic subunit KAE1. The EKC/KEOPS complex also promotes both telomere uncapping and telomere elongation. The complex is required for efficient recruitment of transcriptional coactivators.</text>
</comment>
<evidence type="ECO:0000256" key="7">
    <source>
        <dbReference type="ARBA" id="ARBA00022679"/>
    </source>
</evidence>
<evidence type="ECO:0000256" key="14">
    <source>
        <dbReference type="ARBA" id="ARBA00048679"/>
    </source>
</evidence>
<dbReference type="InterPro" id="IPR008266">
    <property type="entry name" value="Tyr_kinase_AS"/>
</dbReference>
<protein>
    <recommendedName>
        <fullName evidence="5">EKC/KEOPS complex subunit BUD32</fullName>
        <ecNumber evidence="3">2.7.11.1</ecNumber>
    </recommendedName>
    <alternativeName>
        <fullName evidence="11 12">Atypical Serine/threonine protein kinase BUD32</fullName>
    </alternativeName>
    <alternativeName>
        <fullName evidence="4">EKC/KEOPS complex subunit bud32</fullName>
    </alternativeName>
</protein>
<evidence type="ECO:0000256" key="3">
    <source>
        <dbReference type="ARBA" id="ARBA00012513"/>
    </source>
</evidence>
<evidence type="ECO:0000256" key="9">
    <source>
        <dbReference type="ARBA" id="ARBA00022777"/>
    </source>
</evidence>
<comment type="subunit">
    <text evidence="2">Component of the EKC/KEOPS complex composed of at least BUD32, CGI121, GON7, KAE1 and PCC1; the whole complex dimerizes.</text>
</comment>
<feature type="binding site" evidence="15">
    <location>
        <position position="82"/>
    </location>
    <ligand>
        <name>ATP</name>
        <dbReference type="ChEBI" id="CHEBI:30616"/>
    </ligand>
</feature>
<feature type="domain" description="Protein kinase" evidence="16">
    <location>
        <begin position="53"/>
        <end position="223"/>
    </location>
</feature>
<dbReference type="SUPFAM" id="SSF56112">
    <property type="entry name" value="Protein kinase-like (PK-like)"/>
    <property type="match status" value="1"/>
</dbReference>
<dbReference type="OrthoDB" id="5979581at2759"/>
<dbReference type="GO" id="GO:0004674">
    <property type="term" value="F:protein serine/threonine kinase activity"/>
    <property type="evidence" value="ECO:0007669"/>
    <property type="project" value="UniProtKB-KW"/>
</dbReference>
<name>A0A8H4KVC7_9HYPO</name>
<dbReference type="EC" id="2.7.11.1" evidence="3"/>
<keyword evidence="9 17" id="KW-0418">Kinase</keyword>
<evidence type="ECO:0000256" key="12">
    <source>
        <dbReference type="ARBA" id="ARBA00033194"/>
    </source>
</evidence>
<dbReference type="PROSITE" id="PS50011">
    <property type="entry name" value="PROTEIN_KINASE_DOM"/>
    <property type="match status" value="1"/>
</dbReference>
<dbReference type="Gene3D" id="1.10.510.10">
    <property type="entry name" value="Transferase(Phosphotransferase) domain 1"/>
    <property type="match status" value="1"/>
</dbReference>
<evidence type="ECO:0000256" key="10">
    <source>
        <dbReference type="ARBA" id="ARBA00022840"/>
    </source>
</evidence>
<evidence type="ECO:0000256" key="1">
    <source>
        <dbReference type="ARBA" id="ARBA00003747"/>
    </source>
</evidence>
<dbReference type="EMBL" id="JAADJG010000061">
    <property type="protein sequence ID" value="KAF4456354.1"/>
    <property type="molecule type" value="Genomic_DNA"/>
</dbReference>
<sequence length="223" mass="25575">MSTPLNNDDVVDRGDFMDTDNAYEVEELSEPLERYSEGRYYPICIGEILVNQYRVEHKLGHGGFSTVWMAYDMVEKRDVALKIMSPKPPDKDEYTRQKEIIKAVKDNSHLLLFQDTFRLPGCIDIHRVLVLPLQGPNLRDYRFQAPDPANPRPVRPMSTQMSTARQLLQAIRNLHEGGIVHTDISTANILYSLKPFEDNSVAAKYRRIGRPKKNPSGLYVETI</sequence>
<evidence type="ECO:0000256" key="13">
    <source>
        <dbReference type="ARBA" id="ARBA00047899"/>
    </source>
</evidence>
<evidence type="ECO:0000256" key="6">
    <source>
        <dbReference type="ARBA" id="ARBA00022527"/>
    </source>
</evidence>
<evidence type="ECO:0000256" key="8">
    <source>
        <dbReference type="ARBA" id="ARBA00022741"/>
    </source>
</evidence>
<evidence type="ECO:0000256" key="11">
    <source>
        <dbReference type="ARBA" id="ARBA00030980"/>
    </source>
</evidence>
<evidence type="ECO:0000259" key="16">
    <source>
        <dbReference type="PROSITE" id="PS50011"/>
    </source>
</evidence>
<dbReference type="Pfam" id="PF00069">
    <property type="entry name" value="Pkinase"/>
    <property type="match status" value="1"/>
</dbReference>
<dbReference type="InterPro" id="IPR017441">
    <property type="entry name" value="Protein_kinase_ATP_BS"/>
</dbReference>
<evidence type="ECO:0000313" key="17">
    <source>
        <dbReference type="EMBL" id="KAF4456354.1"/>
    </source>
</evidence>
<evidence type="ECO:0000256" key="2">
    <source>
        <dbReference type="ARBA" id="ARBA00011534"/>
    </source>
</evidence>
<dbReference type="AlphaFoldDB" id="A0A8H4KVC7"/>
<dbReference type="SMART" id="SM00220">
    <property type="entry name" value="S_TKc"/>
    <property type="match status" value="1"/>
</dbReference>
<evidence type="ECO:0000256" key="5">
    <source>
        <dbReference type="ARBA" id="ARBA00019973"/>
    </source>
</evidence>
<gene>
    <name evidence="17" type="ORF">F53441_1513</name>
</gene>
<dbReference type="PANTHER" id="PTHR47634">
    <property type="entry name" value="PROTEIN KINASE DOMAIN-CONTAINING PROTEIN-RELATED"/>
    <property type="match status" value="1"/>
</dbReference>
<keyword evidence="10 15" id="KW-0067">ATP-binding</keyword>
<dbReference type="PROSITE" id="PS00107">
    <property type="entry name" value="PROTEIN_KINASE_ATP"/>
    <property type="match status" value="1"/>
</dbReference>
<keyword evidence="7" id="KW-0808">Transferase</keyword>
<accession>A0A8H4KVC7</accession>
<comment type="catalytic activity">
    <reaction evidence="13">
        <text>L-threonyl-[protein] + ATP = O-phospho-L-threonyl-[protein] + ADP + H(+)</text>
        <dbReference type="Rhea" id="RHEA:46608"/>
        <dbReference type="Rhea" id="RHEA-COMP:11060"/>
        <dbReference type="Rhea" id="RHEA-COMP:11605"/>
        <dbReference type="ChEBI" id="CHEBI:15378"/>
        <dbReference type="ChEBI" id="CHEBI:30013"/>
        <dbReference type="ChEBI" id="CHEBI:30616"/>
        <dbReference type="ChEBI" id="CHEBI:61977"/>
        <dbReference type="ChEBI" id="CHEBI:456216"/>
        <dbReference type="EC" id="2.7.11.1"/>
    </reaction>
</comment>
<dbReference type="InterPro" id="IPR051334">
    <property type="entry name" value="SRPK"/>
</dbReference>
<evidence type="ECO:0000313" key="18">
    <source>
        <dbReference type="Proteomes" id="UP000605986"/>
    </source>
</evidence>
<evidence type="ECO:0000256" key="4">
    <source>
        <dbReference type="ARBA" id="ARBA00013948"/>
    </source>
</evidence>
<comment type="catalytic activity">
    <reaction evidence="14">
        <text>L-seryl-[protein] + ATP = O-phospho-L-seryl-[protein] + ADP + H(+)</text>
        <dbReference type="Rhea" id="RHEA:17989"/>
        <dbReference type="Rhea" id="RHEA-COMP:9863"/>
        <dbReference type="Rhea" id="RHEA-COMP:11604"/>
        <dbReference type="ChEBI" id="CHEBI:15378"/>
        <dbReference type="ChEBI" id="CHEBI:29999"/>
        <dbReference type="ChEBI" id="CHEBI:30616"/>
        <dbReference type="ChEBI" id="CHEBI:83421"/>
        <dbReference type="ChEBI" id="CHEBI:456216"/>
        <dbReference type="EC" id="2.7.11.1"/>
    </reaction>
</comment>
<dbReference type="PANTHER" id="PTHR47634:SF9">
    <property type="entry name" value="PROTEIN KINASE DOMAIN-CONTAINING PROTEIN-RELATED"/>
    <property type="match status" value="1"/>
</dbReference>
<reference evidence="17" key="1">
    <citation type="submission" date="2020-01" db="EMBL/GenBank/DDBJ databases">
        <title>Identification and distribution of gene clusters putatively required for synthesis of sphingolipid metabolism inhibitors in phylogenetically diverse species of the filamentous fungus Fusarium.</title>
        <authorList>
            <person name="Kim H.-S."/>
            <person name="Busman M."/>
            <person name="Brown D.W."/>
            <person name="Divon H."/>
            <person name="Uhlig S."/>
            <person name="Proctor R.H."/>
        </authorList>
    </citation>
    <scope>NUCLEOTIDE SEQUENCE</scope>
    <source>
        <strain evidence="17">NRRL 53441</strain>
    </source>
</reference>
<dbReference type="GO" id="GO:0000245">
    <property type="term" value="P:spliceosomal complex assembly"/>
    <property type="evidence" value="ECO:0007669"/>
    <property type="project" value="TreeGrafter"/>
</dbReference>
<keyword evidence="18" id="KW-1185">Reference proteome</keyword>
<keyword evidence="8 15" id="KW-0547">Nucleotide-binding</keyword>
<evidence type="ECO:0000256" key="15">
    <source>
        <dbReference type="PROSITE-ProRule" id="PRU10141"/>
    </source>
</evidence>
<dbReference type="InterPro" id="IPR011009">
    <property type="entry name" value="Kinase-like_dom_sf"/>
</dbReference>